<organism evidence="1 2">
    <name type="scientific">Rhizobium aquaticum</name>
    <dbReference type="NCBI Taxonomy" id="1549636"/>
    <lineage>
        <taxon>Bacteria</taxon>
        <taxon>Pseudomonadati</taxon>
        <taxon>Pseudomonadota</taxon>
        <taxon>Alphaproteobacteria</taxon>
        <taxon>Hyphomicrobiales</taxon>
        <taxon>Rhizobiaceae</taxon>
        <taxon>Rhizobium/Agrobacterium group</taxon>
        <taxon>Rhizobium</taxon>
    </lineage>
</organism>
<dbReference type="EMBL" id="JBEPMB010000002">
    <property type="protein sequence ID" value="MET3613921.1"/>
    <property type="molecule type" value="Genomic_DNA"/>
</dbReference>
<dbReference type="Proteomes" id="UP001549047">
    <property type="component" value="Unassembled WGS sequence"/>
</dbReference>
<reference evidence="1 2" key="1">
    <citation type="submission" date="2024-06" db="EMBL/GenBank/DDBJ databases">
        <title>Genomic Encyclopedia of Type Strains, Phase IV (KMG-IV): sequencing the most valuable type-strain genomes for metagenomic binning, comparative biology and taxonomic classification.</title>
        <authorList>
            <person name="Goeker M."/>
        </authorList>
    </citation>
    <scope>NUCLEOTIDE SEQUENCE [LARGE SCALE GENOMIC DNA]</scope>
    <source>
        <strain evidence="1 2">DSM 29780</strain>
    </source>
</reference>
<accession>A0ABV2IZQ8</accession>
<keyword evidence="2" id="KW-1185">Reference proteome</keyword>
<comment type="caution">
    <text evidence="1">The sequence shown here is derived from an EMBL/GenBank/DDBJ whole genome shotgun (WGS) entry which is preliminary data.</text>
</comment>
<sequence length="209" mass="22897">MSAGLARYLKDFSAPPPTAPEVFELPSESEIAFDFAPEPQIDIEALRREAHEEGRAEMQAEMGLAHQQQIEALIASHAQAEAEISAAFEQKMAEQLADALPRIAADVQELLATHVMNTLRPILDAAITERAVESLSQTVRTVFAGEGGIELVLKGPGSLAEKLRERLVGLDLDFKHIEAPGPDLVVEHDDTVLMTRLSAWRESVEELLK</sequence>
<evidence type="ECO:0000313" key="1">
    <source>
        <dbReference type="EMBL" id="MET3613921.1"/>
    </source>
</evidence>
<name>A0ABV2IZQ8_9HYPH</name>
<dbReference type="RefSeq" id="WP_354556415.1">
    <property type="nucleotide sequence ID" value="NZ_JBEPMB010000002.1"/>
</dbReference>
<evidence type="ECO:0008006" key="3">
    <source>
        <dbReference type="Google" id="ProtNLM"/>
    </source>
</evidence>
<protein>
    <recommendedName>
        <fullName evidence="3">Flagellar assembly protein FliH</fullName>
    </recommendedName>
</protein>
<gene>
    <name evidence="1" type="ORF">ABID16_002250</name>
</gene>
<proteinExistence type="predicted"/>
<evidence type="ECO:0000313" key="2">
    <source>
        <dbReference type="Proteomes" id="UP001549047"/>
    </source>
</evidence>